<evidence type="ECO:0000256" key="1">
    <source>
        <dbReference type="ARBA" id="ARBA00022723"/>
    </source>
</evidence>
<dbReference type="OrthoDB" id="542746at2759"/>
<evidence type="ECO:0000259" key="5">
    <source>
        <dbReference type="PROSITE" id="PS51292"/>
    </source>
</evidence>
<dbReference type="Pfam" id="PF12906">
    <property type="entry name" value="RINGv"/>
    <property type="match status" value="1"/>
</dbReference>
<organism evidence="6 7">
    <name type="scientific">Tetrabaena socialis</name>
    <dbReference type="NCBI Taxonomy" id="47790"/>
    <lineage>
        <taxon>Eukaryota</taxon>
        <taxon>Viridiplantae</taxon>
        <taxon>Chlorophyta</taxon>
        <taxon>core chlorophytes</taxon>
        <taxon>Chlorophyceae</taxon>
        <taxon>CS clade</taxon>
        <taxon>Chlamydomonadales</taxon>
        <taxon>Tetrabaenaceae</taxon>
        <taxon>Tetrabaena</taxon>
    </lineage>
</organism>
<name>A0A2J7ZR38_9CHLO</name>
<dbReference type="AlphaFoldDB" id="A0A2J7ZR38"/>
<keyword evidence="7" id="KW-1185">Reference proteome</keyword>
<dbReference type="SUPFAM" id="SSF57850">
    <property type="entry name" value="RING/U-box"/>
    <property type="match status" value="1"/>
</dbReference>
<evidence type="ECO:0000313" key="6">
    <source>
        <dbReference type="EMBL" id="PNH02741.1"/>
    </source>
</evidence>
<feature type="compositionally biased region" description="Low complexity" evidence="4">
    <location>
        <begin position="169"/>
        <end position="180"/>
    </location>
</feature>
<comment type="caution">
    <text evidence="6">The sequence shown here is derived from an EMBL/GenBank/DDBJ whole genome shotgun (WGS) entry which is preliminary data.</text>
</comment>
<dbReference type="Proteomes" id="UP000236333">
    <property type="component" value="Unassembled WGS sequence"/>
</dbReference>
<dbReference type="SMART" id="SM00744">
    <property type="entry name" value="RINGv"/>
    <property type="match status" value="1"/>
</dbReference>
<dbReference type="EMBL" id="PGGS01000604">
    <property type="protein sequence ID" value="PNH02741.1"/>
    <property type="molecule type" value="Genomic_DNA"/>
</dbReference>
<dbReference type="InterPro" id="IPR013083">
    <property type="entry name" value="Znf_RING/FYVE/PHD"/>
</dbReference>
<sequence>MSESPECCWICMGGQECGPMERPCSCPRSVHMTCLGRWQLQSAGRSEESRCRFCSTLLPPLHATLTPSHLANVEVTAYMAVVYGGVNHKIPVRPGIEGMADFRARVKCLFGLPFESEFQVSFECAAPTSGEKLTLNGIGCFNAAAACAAISAAKRAAGEDSGFSWPENQQQTQQQAGAIV</sequence>
<feature type="domain" description="RING-CH-type" evidence="5">
    <location>
        <begin position="1"/>
        <end position="61"/>
    </location>
</feature>
<feature type="region of interest" description="Disordered" evidence="4">
    <location>
        <begin position="161"/>
        <end position="180"/>
    </location>
</feature>
<proteinExistence type="predicted"/>
<keyword evidence="1" id="KW-0479">Metal-binding</keyword>
<keyword evidence="3" id="KW-0862">Zinc</keyword>
<gene>
    <name evidence="6" type="ORF">TSOC_011246</name>
</gene>
<dbReference type="PROSITE" id="PS51292">
    <property type="entry name" value="ZF_RING_CH"/>
    <property type="match status" value="1"/>
</dbReference>
<evidence type="ECO:0000313" key="7">
    <source>
        <dbReference type="Proteomes" id="UP000236333"/>
    </source>
</evidence>
<protein>
    <recommendedName>
        <fullName evidence="5">RING-CH-type domain-containing protein</fullName>
    </recommendedName>
</protein>
<keyword evidence="2" id="KW-0863">Zinc-finger</keyword>
<evidence type="ECO:0000256" key="2">
    <source>
        <dbReference type="ARBA" id="ARBA00022771"/>
    </source>
</evidence>
<evidence type="ECO:0000256" key="4">
    <source>
        <dbReference type="SAM" id="MobiDB-lite"/>
    </source>
</evidence>
<dbReference type="Gene3D" id="3.30.40.10">
    <property type="entry name" value="Zinc/RING finger domain, C3HC4 (zinc finger)"/>
    <property type="match status" value="1"/>
</dbReference>
<accession>A0A2J7ZR38</accession>
<reference evidence="6 7" key="1">
    <citation type="journal article" date="2017" name="Mol. Biol. Evol.">
        <title>The 4-celled Tetrabaena socialis nuclear genome reveals the essential components for genetic control of cell number at the origin of multicellularity in the volvocine lineage.</title>
        <authorList>
            <person name="Featherston J."/>
            <person name="Arakaki Y."/>
            <person name="Hanschen E.R."/>
            <person name="Ferris P.J."/>
            <person name="Michod R.E."/>
            <person name="Olson B.J.S.C."/>
            <person name="Nozaki H."/>
            <person name="Durand P.M."/>
        </authorList>
    </citation>
    <scope>NUCLEOTIDE SEQUENCE [LARGE SCALE GENOMIC DNA]</scope>
    <source>
        <strain evidence="6 7">NIES-571</strain>
    </source>
</reference>
<evidence type="ECO:0000256" key="3">
    <source>
        <dbReference type="ARBA" id="ARBA00022833"/>
    </source>
</evidence>
<dbReference type="GO" id="GO:0008270">
    <property type="term" value="F:zinc ion binding"/>
    <property type="evidence" value="ECO:0007669"/>
    <property type="project" value="UniProtKB-KW"/>
</dbReference>
<dbReference type="InterPro" id="IPR011016">
    <property type="entry name" value="Znf_RING-CH"/>
</dbReference>